<reference evidence="5" key="1">
    <citation type="journal article" date="2020" name="mSystems">
        <title>Genome- and Community-Level Interaction Insights into Carbon Utilization and Element Cycling Functions of Hydrothermarchaeota in Hydrothermal Sediment.</title>
        <authorList>
            <person name="Zhou Z."/>
            <person name="Liu Y."/>
            <person name="Xu W."/>
            <person name="Pan J."/>
            <person name="Luo Z.H."/>
            <person name="Li M."/>
        </authorList>
    </citation>
    <scope>NUCLEOTIDE SEQUENCE [LARGE SCALE GENOMIC DNA]</scope>
    <source>
        <strain evidence="6">HyVt-523</strain>
        <strain evidence="5">HyVt-570</strain>
    </source>
</reference>
<dbReference type="AlphaFoldDB" id="A0A7C4V666"/>
<evidence type="ECO:0000256" key="1">
    <source>
        <dbReference type="ARBA" id="ARBA00022723"/>
    </source>
</evidence>
<dbReference type="GO" id="GO:0016491">
    <property type="term" value="F:oxidoreductase activity"/>
    <property type="evidence" value="ECO:0007669"/>
    <property type="project" value="InterPro"/>
</dbReference>
<evidence type="ECO:0000259" key="4">
    <source>
        <dbReference type="PROSITE" id="PS51669"/>
    </source>
</evidence>
<keyword evidence="1" id="KW-0479">Metal-binding</keyword>
<name>A0A7C4V666_9DEIN</name>
<gene>
    <name evidence="6" type="ORF">ENJ85_02610</name>
    <name evidence="5" type="ORF">ENK37_03195</name>
</gene>
<evidence type="ECO:0000256" key="2">
    <source>
        <dbReference type="ARBA" id="ARBA00023004"/>
    </source>
</evidence>
<feature type="domain" description="4Fe-4S Mo/W bis-MGD-type" evidence="4">
    <location>
        <begin position="1"/>
        <end position="43"/>
    </location>
</feature>
<feature type="non-terminal residue" evidence="5">
    <location>
        <position position="43"/>
    </location>
</feature>
<dbReference type="EMBL" id="DRNZ01000170">
    <property type="protein sequence ID" value="HHO58042.1"/>
    <property type="molecule type" value="Genomic_DNA"/>
</dbReference>
<organism evidence="5">
    <name type="scientific">Oceanithermus profundus</name>
    <dbReference type="NCBI Taxonomy" id="187137"/>
    <lineage>
        <taxon>Bacteria</taxon>
        <taxon>Thermotogati</taxon>
        <taxon>Deinococcota</taxon>
        <taxon>Deinococci</taxon>
        <taxon>Thermales</taxon>
        <taxon>Thermaceae</taxon>
        <taxon>Oceanithermus</taxon>
    </lineage>
</organism>
<dbReference type="GO" id="GO:0046872">
    <property type="term" value="F:metal ion binding"/>
    <property type="evidence" value="ECO:0007669"/>
    <property type="project" value="UniProtKB-KW"/>
</dbReference>
<evidence type="ECO:0000256" key="3">
    <source>
        <dbReference type="ARBA" id="ARBA00023014"/>
    </source>
</evidence>
<keyword evidence="2" id="KW-0408">Iron</keyword>
<dbReference type="Proteomes" id="UP000885759">
    <property type="component" value="Unassembled WGS sequence"/>
</dbReference>
<dbReference type="EMBL" id="DRPZ01000085">
    <property type="protein sequence ID" value="HGY09049.1"/>
    <property type="molecule type" value="Genomic_DNA"/>
</dbReference>
<evidence type="ECO:0000313" key="5">
    <source>
        <dbReference type="EMBL" id="HGY09049.1"/>
    </source>
</evidence>
<dbReference type="GO" id="GO:0051536">
    <property type="term" value="F:iron-sulfur cluster binding"/>
    <property type="evidence" value="ECO:0007669"/>
    <property type="project" value="UniProtKB-KW"/>
</dbReference>
<dbReference type="SUPFAM" id="SSF53706">
    <property type="entry name" value="Formate dehydrogenase/DMSO reductase, domains 1-3"/>
    <property type="match status" value="1"/>
</dbReference>
<keyword evidence="3" id="KW-0411">Iron-sulfur</keyword>
<sequence length="43" mass="4793">MPHRVTCPLDCPDRCRLLVTVEEGRVVRVSGDPDHPTTRGFAC</sequence>
<dbReference type="Gene3D" id="2.20.25.90">
    <property type="entry name" value="ADC-like domains"/>
    <property type="match status" value="1"/>
</dbReference>
<dbReference type="Proteomes" id="UP000886105">
    <property type="component" value="Unassembled WGS sequence"/>
</dbReference>
<comment type="caution">
    <text evidence="5">The sequence shown here is derived from an EMBL/GenBank/DDBJ whole genome shotgun (WGS) entry which is preliminary data.</text>
</comment>
<protein>
    <recommendedName>
        <fullName evidence="4">4Fe-4S Mo/W bis-MGD-type domain-containing protein</fullName>
    </recommendedName>
</protein>
<proteinExistence type="predicted"/>
<accession>A0A7C4V666</accession>
<dbReference type="Pfam" id="PF04879">
    <property type="entry name" value="Molybdop_Fe4S4"/>
    <property type="match status" value="1"/>
</dbReference>
<dbReference type="InterPro" id="IPR006963">
    <property type="entry name" value="Mopterin_OxRdtase_4Fe-4S_dom"/>
</dbReference>
<evidence type="ECO:0000313" key="6">
    <source>
        <dbReference type="EMBL" id="HHO58042.1"/>
    </source>
</evidence>
<dbReference type="PROSITE" id="PS51669">
    <property type="entry name" value="4FE4S_MOW_BIS_MGD"/>
    <property type="match status" value="1"/>
</dbReference>